<protein>
    <submittedName>
        <fullName evidence="7">RNA polymerase sigma factor</fullName>
    </submittedName>
</protein>
<dbReference type="Gene3D" id="1.10.10.10">
    <property type="entry name" value="Winged helix-like DNA-binding domain superfamily/Winged helix DNA-binding domain"/>
    <property type="match status" value="1"/>
</dbReference>
<dbReference type="PANTHER" id="PTHR43133:SF63">
    <property type="entry name" value="RNA POLYMERASE SIGMA FACTOR FECI-RELATED"/>
    <property type="match status" value="1"/>
</dbReference>
<evidence type="ECO:0000313" key="8">
    <source>
        <dbReference type="Proteomes" id="UP001595904"/>
    </source>
</evidence>
<dbReference type="SUPFAM" id="SSF88659">
    <property type="entry name" value="Sigma3 and sigma4 domains of RNA polymerase sigma factors"/>
    <property type="match status" value="1"/>
</dbReference>
<organism evidence="7 8">
    <name type="scientific">Steroidobacter flavus</name>
    <dbReference type="NCBI Taxonomy" id="1842136"/>
    <lineage>
        <taxon>Bacteria</taxon>
        <taxon>Pseudomonadati</taxon>
        <taxon>Pseudomonadota</taxon>
        <taxon>Gammaproteobacteria</taxon>
        <taxon>Steroidobacterales</taxon>
        <taxon>Steroidobacteraceae</taxon>
        <taxon>Steroidobacter</taxon>
    </lineage>
</organism>
<dbReference type="RefSeq" id="WP_380604911.1">
    <property type="nucleotide sequence ID" value="NZ_JBHSDU010000015.1"/>
</dbReference>
<comment type="caution">
    <text evidence="7">The sequence shown here is derived from an EMBL/GenBank/DDBJ whole genome shotgun (WGS) entry which is preliminary data.</text>
</comment>
<feature type="domain" description="RNA polymerase sigma factor 70 region 4 type 2" evidence="6">
    <location>
        <begin position="112"/>
        <end position="164"/>
    </location>
</feature>
<dbReference type="Proteomes" id="UP001595904">
    <property type="component" value="Unassembled WGS sequence"/>
</dbReference>
<dbReference type="EMBL" id="JBHSDU010000015">
    <property type="protein sequence ID" value="MFC4314050.1"/>
    <property type="molecule type" value="Genomic_DNA"/>
</dbReference>
<keyword evidence="4" id="KW-0804">Transcription</keyword>
<dbReference type="Gene3D" id="1.10.1740.10">
    <property type="match status" value="1"/>
</dbReference>
<evidence type="ECO:0000259" key="5">
    <source>
        <dbReference type="Pfam" id="PF04542"/>
    </source>
</evidence>
<dbReference type="SUPFAM" id="SSF88946">
    <property type="entry name" value="Sigma2 domain of RNA polymerase sigma factors"/>
    <property type="match status" value="1"/>
</dbReference>
<dbReference type="PANTHER" id="PTHR43133">
    <property type="entry name" value="RNA POLYMERASE ECF-TYPE SIGMA FACTO"/>
    <property type="match status" value="1"/>
</dbReference>
<evidence type="ECO:0000259" key="6">
    <source>
        <dbReference type="Pfam" id="PF08281"/>
    </source>
</evidence>
<keyword evidence="2" id="KW-0805">Transcription regulation</keyword>
<evidence type="ECO:0000256" key="1">
    <source>
        <dbReference type="ARBA" id="ARBA00010641"/>
    </source>
</evidence>
<evidence type="ECO:0000256" key="4">
    <source>
        <dbReference type="ARBA" id="ARBA00023163"/>
    </source>
</evidence>
<evidence type="ECO:0000313" key="7">
    <source>
        <dbReference type="EMBL" id="MFC4314050.1"/>
    </source>
</evidence>
<dbReference type="InterPro" id="IPR014284">
    <property type="entry name" value="RNA_pol_sigma-70_dom"/>
</dbReference>
<comment type="similarity">
    <text evidence="1">Belongs to the sigma-70 factor family. ECF subfamily.</text>
</comment>
<keyword evidence="8" id="KW-1185">Reference proteome</keyword>
<dbReference type="Pfam" id="PF04542">
    <property type="entry name" value="Sigma70_r2"/>
    <property type="match status" value="1"/>
</dbReference>
<sequence length="170" mass="19810">MSSSTTLQSEQIAQAFAEHRREVRNFLHGQLKCAHSAEDLTQETYLRLIRSEPTGVKDWRALIFRVARNLAIDHLRGKDRRTAFEHDLEALYQVTDDTPQMDDELVTQEEMERLERGLLALPERSRRVFELSREDGLSHREIGARLGLSVRTVARQMALAVQFLRERIER</sequence>
<feature type="domain" description="RNA polymerase sigma-70 region 2" evidence="5">
    <location>
        <begin position="16"/>
        <end position="81"/>
    </location>
</feature>
<evidence type="ECO:0000256" key="3">
    <source>
        <dbReference type="ARBA" id="ARBA00023082"/>
    </source>
</evidence>
<evidence type="ECO:0000256" key="2">
    <source>
        <dbReference type="ARBA" id="ARBA00023015"/>
    </source>
</evidence>
<accession>A0ABV8T3X3</accession>
<gene>
    <name evidence="7" type="ORF">ACFPN2_33560</name>
</gene>
<dbReference type="InterPro" id="IPR013249">
    <property type="entry name" value="RNA_pol_sigma70_r4_t2"/>
</dbReference>
<name>A0ABV8T3X3_9GAMM</name>
<dbReference type="NCBIfam" id="TIGR02937">
    <property type="entry name" value="sigma70-ECF"/>
    <property type="match status" value="1"/>
</dbReference>
<dbReference type="InterPro" id="IPR039425">
    <property type="entry name" value="RNA_pol_sigma-70-like"/>
</dbReference>
<reference evidence="8" key="1">
    <citation type="journal article" date="2019" name="Int. J. Syst. Evol. Microbiol.">
        <title>The Global Catalogue of Microorganisms (GCM) 10K type strain sequencing project: providing services to taxonomists for standard genome sequencing and annotation.</title>
        <authorList>
            <consortium name="The Broad Institute Genomics Platform"/>
            <consortium name="The Broad Institute Genome Sequencing Center for Infectious Disease"/>
            <person name="Wu L."/>
            <person name="Ma J."/>
        </authorList>
    </citation>
    <scope>NUCLEOTIDE SEQUENCE [LARGE SCALE GENOMIC DNA]</scope>
    <source>
        <strain evidence="8">CGMCC 1.10759</strain>
    </source>
</reference>
<dbReference type="InterPro" id="IPR013325">
    <property type="entry name" value="RNA_pol_sigma_r2"/>
</dbReference>
<dbReference type="InterPro" id="IPR007627">
    <property type="entry name" value="RNA_pol_sigma70_r2"/>
</dbReference>
<proteinExistence type="inferred from homology"/>
<dbReference type="InterPro" id="IPR013324">
    <property type="entry name" value="RNA_pol_sigma_r3/r4-like"/>
</dbReference>
<keyword evidence="3" id="KW-0731">Sigma factor</keyword>
<dbReference type="Pfam" id="PF08281">
    <property type="entry name" value="Sigma70_r4_2"/>
    <property type="match status" value="1"/>
</dbReference>
<dbReference type="InterPro" id="IPR036388">
    <property type="entry name" value="WH-like_DNA-bd_sf"/>
</dbReference>